<dbReference type="PANTHER" id="PTHR47773">
    <property type="entry name" value="SI:DKEY-9I5.2-RELATED"/>
    <property type="match status" value="1"/>
</dbReference>
<feature type="domain" description="DUF6729" evidence="2">
    <location>
        <begin position="149"/>
        <end position="206"/>
    </location>
</feature>
<proteinExistence type="predicted"/>
<reference evidence="3" key="2">
    <citation type="submission" date="2016-06" db="EMBL/GenBank/DDBJ databases">
        <title>The genome of a short-lived fish provides insights into sex chromosome evolution and the genetic control of aging.</title>
        <authorList>
            <person name="Reichwald K."/>
            <person name="Felder M."/>
            <person name="Petzold A."/>
            <person name="Koch P."/>
            <person name="Groth M."/>
            <person name="Platzer M."/>
        </authorList>
    </citation>
    <scope>NUCLEOTIDE SEQUENCE</scope>
    <source>
        <tissue evidence="3">Brain</tissue>
    </source>
</reference>
<evidence type="ECO:0000313" key="3">
    <source>
        <dbReference type="EMBL" id="SBQ50153.1"/>
    </source>
</evidence>
<gene>
    <name evidence="3" type="primary">CABZ01002339.1</name>
</gene>
<evidence type="ECO:0000259" key="2">
    <source>
        <dbReference type="Pfam" id="PF20499"/>
    </source>
</evidence>
<feature type="region of interest" description="Disordered" evidence="1">
    <location>
        <begin position="105"/>
        <end position="147"/>
    </location>
</feature>
<sequence>KGEAVNQWVKDFLTEYAESFPQVSSTLEANVDRCIYGQTGFEHHTFEEMWDLYSNFSIQKREPERFTQEQTETIQRAHTSVTRWLNTPLTRSTSVQMKRFRKYVHDRKQQEESSSSQRDPLSSLDDDDDAEMVAASQSAQDKTGSLKNRRVMKSKRMWFYPPEPPGFVPGAALGPQLFFRSRVFVWRPVGVWKCSLKCPRGDECVGKGRDVYLYKSGFHHQPPGATATSSPSPSWCRTTLYKRKQELSFFGEGKKSRVQNNPVCTVCGQMTQGHKRYKRKSFCPVKMMSTSKGLTGIKFERFEDFKLAVDSKDAAV</sequence>
<protein>
    <recommendedName>
        <fullName evidence="2">DUF6729 domain-containing protein</fullName>
    </recommendedName>
</protein>
<feature type="non-terminal residue" evidence="3">
    <location>
        <position position="1"/>
    </location>
</feature>
<feature type="compositionally biased region" description="Low complexity" evidence="1">
    <location>
        <begin position="112"/>
        <end position="123"/>
    </location>
</feature>
<dbReference type="PANTHER" id="PTHR47773:SF1">
    <property type="entry name" value="C2H2-TYPE DOMAIN-CONTAINING PROTEIN"/>
    <property type="match status" value="1"/>
</dbReference>
<dbReference type="Pfam" id="PF20499">
    <property type="entry name" value="DUF6729"/>
    <property type="match status" value="1"/>
</dbReference>
<accession>A0A1A8EUC0</accession>
<organism evidence="3">
    <name type="scientific">Nothobranchius korthausae</name>
    <dbReference type="NCBI Taxonomy" id="1143690"/>
    <lineage>
        <taxon>Eukaryota</taxon>
        <taxon>Metazoa</taxon>
        <taxon>Chordata</taxon>
        <taxon>Craniata</taxon>
        <taxon>Vertebrata</taxon>
        <taxon>Euteleostomi</taxon>
        <taxon>Actinopterygii</taxon>
        <taxon>Neopterygii</taxon>
        <taxon>Teleostei</taxon>
        <taxon>Neoteleostei</taxon>
        <taxon>Acanthomorphata</taxon>
        <taxon>Ovalentaria</taxon>
        <taxon>Atherinomorphae</taxon>
        <taxon>Cyprinodontiformes</taxon>
        <taxon>Nothobranchiidae</taxon>
        <taxon>Nothobranchius</taxon>
    </lineage>
</organism>
<feature type="compositionally biased region" description="Polar residues" evidence="1">
    <location>
        <begin position="135"/>
        <end position="146"/>
    </location>
</feature>
<dbReference type="InterPro" id="IPR046616">
    <property type="entry name" value="DUF6729"/>
</dbReference>
<reference evidence="3" key="1">
    <citation type="submission" date="2016-05" db="EMBL/GenBank/DDBJ databases">
        <authorList>
            <person name="Lavstsen T."/>
            <person name="Jespersen J.S."/>
        </authorList>
    </citation>
    <scope>NUCLEOTIDE SEQUENCE</scope>
    <source>
        <tissue evidence="3">Brain</tissue>
    </source>
</reference>
<evidence type="ECO:0000256" key="1">
    <source>
        <dbReference type="SAM" id="MobiDB-lite"/>
    </source>
</evidence>
<dbReference type="AlphaFoldDB" id="A0A1A8EUC0"/>
<dbReference type="EMBL" id="HAEB01003626">
    <property type="protein sequence ID" value="SBQ50153.1"/>
    <property type="molecule type" value="Transcribed_RNA"/>
</dbReference>
<name>A0A1A8EUC0_9TELE</name>